<dbReference type="RefSeq" id="XP_067177787.1">
    <property type="nucleotide sequence ID" value="XM_067321556.1"/>
</dbReference>
<protein>
    <submittedName>
        <fullName evidence="2">Uncharacterized protein</fullName>
    </submittedName>
</protein>
<comment type="caution">
    <text evidence="2">The sequence shown here is derived from an EMBL/GenBank/DDBJ whole genome shotgun (WGS) entry which is preliminary data.</text>
</comment>
<keyword evidence="3" id="KW-1185">Reference proteome</keyword>
<evidence type="ECO:0000256" key="1">
    <source>
        <dbReference type="SAM" id="Coils"/>
    </source>
</evidence>
<evidence type="ECO:0000313" key="3">
    <source>
        <dbReference type="Proteomes" id="UP000673552"/>
    </source>
</evidence>
<dbReference type="KEGG" id="lmat:92514068"/>
<evidence type="ECO:0000313" key="2">
    <source>
        <dbReference type="EMBL" id="KAG5476329.1"/>
    </source>
</evidence>
<gene>
    <name evidence="2" type="ORF">LSCM1_04031</name>
</gene>
<dbReference type="GeneID" id="92514068"/>
<dbReference type="Proteomes" id="UP000673552">
    <property type="component" value="Chromosome 26"/>
</dbReference>
<dbReference type="AlphaFoldDB" id="A0A836KHM6"/>
<name>A0A836KHM6_9TRYP</name>
<feature type="coiled-coil region" evidence="1">
    <location>
        <begin position="753"/>
        <end position="780"/>
    </location>
</feature>
<organism evidence="2 3">
    <name type="scientific">Leishmania martiniquensis</name>
    <dbReference type="NCBI Taxonomy" id="1580590"/>
    <lineage>
        <taxon>Eukaryota</taxon>
        <taxon>Discoba</taxon>
        <taxon>Euglenozoa</taxon>
        <taxon>Kinetoplastea</taxon>
        <taxon>Metakinetoplastina</taxon>
        <taxon>Trypanosomatida</taxon>
        <taxon>Trypanosomatidae</taxon>
        <taxon>Leishmaniinae</taxon>
        <taxon>Leishmania</taxon>
    </lineage>
</organism>
<keyword evidence="1" id="KW-0175">Coiled coil</keyword>
<reference evidence="2 3" key="1">
    <citation type="submission" date="2021-03" db="EMBL/GenBank/DDBJ databases">
        <title>Leishmania (Mundinia) martiniquensis Genome sequencing and assembly.</title>
        <authorList>
            <person name="Almutairi H."/>
            <person name="Gatherer D."/>
        </authorList>
    </citation>
    <scope>NUCLEOTIDE SEQUENCE [LARGE SCALE GENOMIC DNA]</scope>
    <source>
        <strain evidence="2">LSCM1</strain>
    </source>
</reference>
<dbReference type="EMBL" id="JAFEUZ010000026">
    <property type="protein sequence ID" value="KAG5476329.1"/>
    <property type="molecule type" value="Genomic_DNA"/>
</dbReference>
<accession>A0A836KHM6</accession>
<dbReference type="OrthoDB" id="273242at2759"/>
<proteinExistence type="predicted"/>
<sequence length="1116" mass="120692">MDTSASNAHADQLSVVYLRHLHEGVLQLREHLRCALLADSPQTEMIVYVSLYRLYRDFYLPFYYSKAHIPSSLPPGAGAAPLPDERTAASPEMWFVLTTYTQDVLAACLYLLDPASLPTTYIVPPTPPACEAAVNDSNASNFYVSAEQRRFCGLVFLYTCWSPATLPLHVILQALYPLLDPGLPGPLSVTGSTLSATADQPGATEPSPVAENHIAADLFAQKRFASRKQLLRGTLTGLVLTRPNGVRALLRILLLNDKVEADMTGEAAHLLVQLLTSPVSRLWWRQQQPGEPVGHRNLSSVSGKEDGAETVIVVRVATALSAEEHARLLAPHLLALLQEHAGATAGAPSTSAGAAATAQPRFLSLVGAANLRLPAETVEQRLHLGLTKLINALVRLPPRSSHDFPRFYRQFFYTNKYVLSPGFGCLSLRSDTLVEEKDVIAALARLSTLLKGVSLGAGTDAAALVLSATAAGLLSLCALFSGRLLGESDAVRFVSPLLPASLRILLTEMLSNPSIYDVCGRALVMACGEARPHCYLPGTLLQPHLRYTRDVCRRERLAAGLEWLLLDVAATTPGFVHACVDAAVETCLLELFASGVDHLALPPAPRLTEMTCLSVATPSLISAPPVEADTAPLVAVLERLSFEAAPEALFGSYSASLASTLELLGRILRLSGALYRWALGLMENMLSAGCIEVHLGAGDSVAERRLRLSRLKQCSRTILASLTLSDTPAEGTEAWASMVTGDDALLSLTVRVRQALETCLERIEERLASLELEEQLSHDQSHRQSEVITVVRVEWYQLAEKLRAALDTRSAVDVAVLLATLARRVDDVIVDVTNPHALYTTTQTLLVLLVRVLFETDDVGAALRAVHCVTWLGMYRFDSKDSSYMADLLWSVLAEDHLPPWLASSTGGKAVTEAAAVSRRCRLRVRVLDILLSWTDYDEDDRTLRNLDDSYRRRHHTSLYDVLVALCHSTQDALVQVAALHFIGSYALAMYPRVPVSAIFDLCRDVFRLSPHEMAKAACAAALGKVVAALCKPSGANLLVLSEVDIGTLQSLASAMASYRGRPLTSSHANVSAPSINEAAMVDLHDAVIQQHGRDMLALLRTVSLGRGGAAPAMTG</sequence>